<protein>
    <recommendedName>
        <fullName evidence="1">VAL1-3 N-terminal zinc finger domain-containing protein</fullName>
    </recommendedName>
</protein>
<proteinExistence type="predicted"/>
<dbReference type="AlphaFoldDB" id="A0AAD8IFI4"/>
<dbReference type="EMBL" id="JAUIZM010000005">
    <property type="protein sequence ID" value="KAK1384041.1"/>
    <property type="molecule type" value="Genomic_DNA"/>
</dbReference>
<feature type="domain" description="VAL1-3 N-terminal zinc finger" evidence="1">
    <location>
        <begin position="16"/>
        <end position="62"/>
    </location>
</feature>
<accession>A0AAD8IFI4</accession>
<gene>
    <name evidence="2" type="ORF">POM88_021776</name>
</gene>
<reference evidence="2" key="2">
    <citation type="submission" date="2023-05" db="EMBL/GenBank/DDBJ databases">
        <authorList>
            <person name="Schelkunov M.I."/>
        </authorList>
    </citation>
    <scope>NUCLEOTIDE SEQUENCE</scope>
    <source>
        <strain evidence="2">Hsosn_3</strain>
        <tissue evidence="2">Leaf</tissue>
    </source>
</reference>
<dbReference type="Proteomes" id="UP001237642">
    <property type="component" value="Unassembled WGS sequence"/>
</dbReference>
<sequence length="178" mass="19532">MVRSSAYEDGMFCEFFHLNASGWRCCESCGKKIHCGCIVSFHMFELLDVGGIECMGCSRQSFILTPNPAWSPPFFHNHGFSDKVKDLSVKNWSSIAGSGPVPWQEAPSWFNSNTIQVGLNAKMPTQAEVPCGVDGLYAHERVPVILDKNKKCESSGRPINGSLKTGAFENKDAPNILA</sequence>
<dbReference type="PANTHER" id="PTHR46245">
    <property type="entry name" value="B3 DOMAIN-CONTAINING PROTEIN OS07G0563300"/>
    <property type="match status" value="1"/>
</dbReference>
<reference evidence="2" key="1">
    <citation type="submission" date="2023-02" db="EMBL/GenBank/DDBJ databases">
        <title>Genome of toxic invasive species Heracleum sosnowskyi carries increased number of genes despite the absence of recent whole-genome duplications.</title>
        <authorList>
            <person name="Schelkunov M."/>
            <person name="Shtratnikova V."/>
            <person name="Makarenko M."/>
            <person name="Klepikova A."/>
            <person name="Omelchenko D."/>
            <person name="Novikova G."/>
            <person name="Obukhova E."/>
            <person name="Bogdanov V."/>
            <person name="Penin A."/>
            <person name="Logacheva M."/>
        </authorList>
    </citation>
    <scope>NUCLEOTIDE SEQUENCE</scope>
    <source>
        <strain evidence="2">Hsosn_3</strain>
        <tissue evidence="2">Leaf</tissue>
    </source>
</reference>
<comment type="caution">
    <text evidence="2">The sequence shown here is derived from an EMBL/GenBank/DDBJ whole genome shotgun (WGS) entry which is preliminary data.</text>
</comment>
<dbReference type="PANTHER" id="PTHR46245:SF10">
    <property type="entry name" value="B3 DOMAIN-CONTAINING TRANSCRIPTION FACTOR VAL3"/>
    <property type="match status" value="1"/>
</dbReference>
<dbReference type="Pfam" id="PF25813">
    <property type="entry name" value="zf_VAL1_N"/>
    <property type="match status" value="1"/>
</dbReference>
<evidence type="ECO:0000313" key="3">
    <source>
        <dbReference type="Proteomes" id="UP001237642"/>
    </source>
</evidence>
<dbReference type="InterPro" id="IPR057743">
    <property type="entry name" value="Zfn_VAL1-3_N"/>
</dbReference>
<organism evidence="2 3">
    <name type="scientific">Heracleum sosnowskyi</name>
    <dbReference type="NCBI Taxonomy" id="360622"/>
    <lineage>
        <taxon>Eukaryota</taxon>
        <taxon>Viridiplantae</taxon>
        <taxon>Streptophyta</taxon>
        <taxon>Embryophyta</taxon>
        <taxon>Tracheophyta</taxon>
        <taxon>Spermatophyta</taxon>
        <taxon>Magnoliopsida</taxon>
        <taxon>eudicotyledons</taxon>
        <taxon>Gunneridae</taxon>
        <taxon>Pentapetalae</taxon>
        <taxon>asterids</taxon>
        <taxon>campanulids</taxon>
        <taxon>Apiales</taxon>
        <taxon>Apiaceae</taxon>
        <taxon>Apioideae</taxon>
        <taxon>apioid superclade</taxon>
        <taxon>Tordylieae</taxon>
        <taxon>Tordyliinae</taxon>
        <taxon>Heracleum</taxon>
    </lineage>
</organism>
<name>A0AAD8IFI4_9APIA</name>
<evidence type="ECO:0000313" key="2">
    <source>
        <dbReference type="EMBL" id="KAK1384041.1"/>
    </source>
</evidence>
<keyword evidence="3" id="KW-1185">Reference proteome</keyword>
<evidence type="ECO:0000259" key="1">
    <source>
        <dbReference type="Pfam" id="PF25813"/>
    </source>
</evidence>